<evidence type="ECO:0000313" key="1">
    <source>
        <dbReference type="EMBL" id="EFA10411.1"/>
    </source>
</evidence>
<reference evidence="1 2" key="1">
    <citation type="journal article" date="2008" name="Nature">
        <title>The genome of the model beetle and pest Tribolium castaneum.</title>
        <authorList>
            <consortium name="Tribolium Genome Sequencing Consortium"/>
            <person name="Richards S."/>
            <person name="Gibbs R.A."/>
            <person name="Weinstock G.M."/>
            <person name="Brown S.J."/>
            <person name="Denell R."/>
            <person name="Beeman R.W."/>
            <person name="Gibbs R."/>
            <person name="Beeman R.W."/>
            <person name="Brown S.J."/>
            <person name="Bucher G."/>
            <person name="Friedrich M."/>
            <person name="Grimmelikhuijzen C.J."/>
            <person name="Klingler M."/>
            <person name="Lorenzen M."/>
            <person name="Richards S."/>
            <person name="Roth S."/>
            <person name="Schroder R."/>
            <person name="Tautz D."/>
            <person name="Zdobnov E.M."/>
            <person name="Muzny D."/>
            <person name="Gibbs R.A."/>
            <person name="Weinstock G.M."/>
            <person name="Attaway T."/>
            <person name="Bell S."/>
            <person name="Buhay C.J."/>
            <person name="Chandrabose M.N."/>
            <person name="Chavez D."/>
            <person name="Clerk-Blankenburg K.P."/>
            <person name="Cree A."/>
            <person name="Dao M."/>
            <person name="Davis C."/>
            <person name="Chacko J."/>
            <person name="Dinh H."/>
            <person name="Dugan-Rocha S."/>
            <person name="Fowler G."/>
            <person name="Garner T.T."/>
            <person name="Garnes J."/>
            <person name="Gnirke A."/>
            <person name="Hawes A."/>
            <person name="Hernandez J."/>
            <person name="Hines S."/>
            <person name="Holder M."/>
            <person name="Hume J."/>
            <person name="Jhangiani S.N."/>
            <person name="Joshi V."/>
            <person name="Khan Z.M."/>
            <person name="Jackson L."/>
            <person name="Kovar C."/>
            <person name="Kowis A."/>
            <person name="Lee S."/>
            <person name="Lewis L.R."/>
            <person name="Margolis J."/>
            <person name="Morgan M."/>
            <person name="Nazareth L.V."/>
            <person name="Nguyen N."/>
            <person name="Okwuonu G."/>
            <person name="Parker D."/>
            <person name="Richards S."/>
            <person name="Ruiz S.J."/>
            <person name="Santibanez J."/>
            <person name="Savard J."/>
            <person name="Scherer S.E."/>
            <person name="Schneider B."/>
            <person name="Sodergren E."/>
            <person name="Tautz D."/>
            <person name="Vattahil S."/>
            <person name="Villasana D."/>
            <person name="White C.S."/>
            <person name="Wright R."/>
            <person name="Park Y."/>
            <person name="Beeman R.W."/>
            <person name="Lord J."/>
            <person name="Oppert B."/>
            <person name="Lorenzen M."/>
            <person name="Brown S."/>
            <person name="Wang L."/>
            <person name="Savard J."/>
            <person name="Tautz D."/>
            <person name="Richards S."/>
            <person name="Weinstock G."/>
            <person name="Gibbs R.A."/>
            <person name="Liu Y."/>
            <person name="Worley K."/>
            <person name="Weinstock G."/>
            <person name="Elsik C.G."/>
            <person name="Reese J.T."/>
            <person name="Elhaik E."/>
            <person name="Landan G."/>
            <person name="Graur D."/>
            <person name="Arensburger P."/>
            <person name="Atkinson P."/>
            <person name="Beeman R.W."/>
            <person name="Beidler J."/>
            <person name="Brown S.J."/>
            <person name="Demuth J.P."/>
            <person name="Drury D.W."/>
            <person name="Du Y.Z."/>
            <person name="Fujiwara H."/>
            <person name="Lorenzen M."/>
            <person name="Maselli V."/>
            <person name="Osanai M."/>
            <person name="Park Y."/>
            <person name="Robertson H.M."/>
            <person name="Tu Z."/>
            <person name="Wang J.J."/>
            <person name="Wang S."/>
            <person name="Richards S."/>
            <person name="Song H."/>
            <person name="Zhang L."/>
            <person name="Sodergren E."/>
            <person name="Werner D."/>
            <person name="Stanke M."/>
            <person name="Morgenstern B."/>
            <person name="Solovyev V."/>
            <person name="Kosarev P."/>
            <person name="Brown G."/>
            <person name="Chen H.C."/>
            <person name="Ermolaeva O."/>
            <person name="Hlavina W."/>
            <person name="Kapustin Y."/>
            <person name="Kiryutin B."/>
            <person name="Kitts P."/>
            <person name="Maglott D."/>
            <person name="Pruitt K."/>
            <person name="Sapojnikov V."/>
            <person name="Souvorov A."/>
            <person name="Mackey A.J."/>
            <person name="Waterhouse R.M."/>
            <person name="Wyder S."/>
            <person name="Zdobnov E.M."/>
            <person name="Zdobnov E.M."/>
            <person name="Wyder S."/>
            <person name="Kriventseva E.V."/>
            <person name="Kadowaki T."/>
            <person name="Bork P."/>
            <person name="Aranda M."/>
            <person name="Bao R."/>
            <person name="Beermann A."/>
            <person name="Berns N."/>
            <person name="Bolognesi R."/>
            <person name="Bonneton F."/>
            <person name="Bopp D."/>
            <person name="Brown S.J."/>
            <person name="Bucher G."/>
            <person name="Butts T."/>
            <person name="Chaumot A."/>
            <person name="Denell R.E."/>
            <person name="Ferrier D.E."/>
            <person name="Friedrich M."/>
            <person name="Gordon C.M."/>
            <person name="Jindra M."/>
            <person name="Klingler M."/>
            <person name="Lan Q."/>
            <person name="Lattorff H.M."/>
            <person name="Laudet V."/>
            <person name="von Levetsow C."/>
            <person name="Liu Z."/>
            <person name="Lutz R."/>
            <person name="Lynch J.A."/>
            <person name="da Fonseca R.N."/>
            <person name="Posnien N."/>
            <person name="Reuter R."/>
            <person name="Roth S."/>
            <person name="Savard J."/>
            <person name="Schinko J.B."/>
            <person name="Schmitt C."/>
            <person name="Schoppmeier M."/>
            <person name="Schroder R."/>
            <person name="Shippy T.D."/>
            <person name="Simonnet F."/>
            <person name="Marques-Souza H."/>
            <person name="Tautz D."/>
            <person name="Tomoyasu Y."/>
            <person name="Trauner J."/>
            <person name="Van der Zee M."/>
            <person name="Vervoort M."/>
            <person name="Wittkopp N."/>
            <person name="Wimmer E.A."/>
            <person name="Yang X."/>
            <person name="Jones A.K."/>
            <person name="Sattelle D.B."/>
            <person name="Ebert P.R."/>
            <person name="Nelson D."/>
            <person name="Scott J.G."/>
            <person name="Beeman R.W."/>
            <person name="Muthukrishnan S."/>
            <person name="Kramer K.J."/>
            <person name="Arakane Y."/>
            <person name="Beeman R.W."/>
            <person name="Zhu Q."/>
            <person name="Hogenkamp D."/>
            <person name="Dixit R."/>
            <person name="Oppert B."/>
            <person name="Jiang H."/>
            <person name="Zou Z."/>
            <person name="Marshall J."/>
            <person name="Elpidina E."/>
            <person name="Vinokurov K."/>
            <person name="Oppert C."/>
            <person name="Zou Z."/>
            <person name="Evans J."/>
            <person name="Lu Z."/>
            <person name="Zhao P."/>
            <person name="Sumathipala N."/>
            <person name="Altincicek B."/>
            <person name="Vilcinskas A."/>
            <person name="Williams M."/>
            <person name="Hultmark D."/>
            <person name="Hetru C."/>
            <person name="Jiang H."/>
            <person name="Grimmelikhuijzen C.J."/>
            <person name="Hauser F."/>
            <person name="Cazzamali G."/>
            <person name="Williamson M."/>
            <person name="Park Y."/>
            <person name="Li B."/>
            <person name="Tanaka Y."/>
            <person name="Predel R."/>
            <person name="Neupert S."/>
            <person name="Schachtner J."/>
            <person name="Verleyen P."/>
            <person name="Raible F."/>
            <person name="Bork P."/>
            <person name="Friedrich M."/>
            <person name="Walden K.K."/>
            <person name="Robertson H.M."/>
            <person name="Angeli S."/>
            <person name="Foret S."/>
            <person name="Bucher G."/>
            <person name="Schuetz S."/>
            <person name="Maleszka R."/>
            <person name="Wimmer E.A."/>
            <person name="Beeman R.W."/>
            <person name="Lorenzen M."/>
            <person name="Tomoyasu Y."/>
            <person name="Miller S.C."/>
            <person name="Grossmann D."/>
            <person name="Bucher G."/>
        </authorList>
    </citation>
    <scope>NUCLEOTIDE SEQUENCE [LARGE SCALE GENOMIC DNA]</scope>
    <source>
        <strain evidence="1 2">Georgia GA2</strain>
    </source>
</reference>
<accession>D6WZD6</accession>
<sequence length="72" mass="7993">MAAIAQLANLNPVLTRLAHTGHAHSRPTITTIWPPVEFVPVSYQVGWFASQLFADIGSSVRLQPVFKHEEEL</sequence>
<dbReference type="Proteomes" id="UP000007266">
    <property type="component" value="Linkage group 9"/>
</dbReference>
<dbReference type="HOGENOM" id="CLU_2725478_0_0_1"/>
<dbReference type="AlphaFoldDB" id="D6WZD6"/>
<organism evidence="1 2">
    <name type="scientific">Tribolium castaneum</name>
    <name type="common">Red flour beetle</name>
    <dbReference type="NCBI Taxonomy" id="7070"/>
    <lineage>
        <taxon>Eukaryota</taxon>
        <taxon>Metazoa</taxon>
        <taxon>Ecdysozoa</taxon>
        <taxon>Arthropoda</taxon>
        <taxon>Hexapoda</taxon>
        <taxon>Insecta</taxon>
        <taxon>Pterygota</taxon>
        <taxon>Neoptera</taxon>
        <taxon>Endopterygota</taxon>
        <taxon>Coleoptera</taxon>
        <taxon>Polyphaga</taxon>
        <taxon>Cucujiformia</taxon>
        <taxon>Tenebrionidae</taxon>
        <taxon>Tenebrionidae incertae sedis</taxon>
        <taxon>Tribolium</taxon>
    </lineage>
</organism>
<gene>
    <name evidence="1" type="primary">GLEAN_12651</name>
    <name evidence="1" type="ORF">TcasGA2_TC012651</name>
</gene>
<proteinExistence type="predicted"/>
<reference evidence="1 2" key="2">
    <citation type="journal article" date="2010" name="Nucleic Acids Res.">
        <title>BeetleBase in 2010: revisions to provide comprehensive genomic information for Tribolium castaneum.</title>
        <authorList>
            <person name="Kim H.S."/>
            <person name="Murphy T."/>
            <person name="Xia J."/>
            <person name="Caragea D."/>
            <person name="Park Y."/>
            <person name="Beeman R.W."/>
            <person name="Lorenzen M.D."/>
            <person name="Butcher S."/>
            <person name="Manak J.R."/>
            <person name="Brown S.J."/>
        </authorList>
    </citation>
    <scope>GENOME REANNOTATION</scope>
    <source>
        <strain evidence="1 2">Georgia GA2</strain>
    </source>
</reference>
<protein>
    <submittedName>
        <fullName evidence="1">Uncharacterized protein</fullName>
    </submittedName>
</protein>
<dbReference type="InParanoid" id="D6WZD6"/>
<keyword evidence="2" id="KW-1185">Reference proteome</keyword>
<name>D6WZD6_TRICA</name>
<dbReference type="EMBL" id="KQ971372">
    <property type="protein sequence ID" value="EFA10411.1"/>
    <property type="molecule type" value="Genomic_DNA"/>
</dbReference>
<evidence type="ECO:0000313" key="2">
    <source>
        <dbReference type="Proteomes" id="UP000007266"/>
    </source>
</evidence>